<evidence type="ECO:0000313" key="2">
    <source>
        <dbReference type="Proteomes" id="UP000824120"/>
    </source>
</evidence>
<protein>
    <submittedName>
        <fullName evidence="1">Uncharacterized protein</fullName>
    </submittedName>
</protein>
<proteinExistence type="predicted"/>
<accession>A0A9J5WMU4</accession>
<gene>
    <name evidence="1" type="ORF">H5410_056494</name>
</gene>
<sequence>MTSKIWITKRSIDYSTQKLAKPGVYPLRWSFDFENGSVYPLGPTISIAKFLTDIHKKVEQKRRQKYRSPKDPWTMHMKISKMGDPWTIAHDNEQNGVFTRSGAHLTLKMGQRPQNFLAKLTSEIWITKRSMDYSTQKLAKQWVYLLRGSFDLENGVLCPSRPTGYIAKMLRGSFILENWPVCPSGPTSSIAKV</sequence>
<keyword evidence="2" id="KW-1185">Reference proteome</keyword>
<dbReference type="EMBL" id="JACXVP010000011">
    <property type="protein sequence ID" value="KAG5576360.1"/>
    <property type="molecule type" value="Genomic_DNA"/>
</dbReference>
<organism evidence="1 2">
    <name type="scientific">Solanum commersonii</name>
    <name type="common">Commerson's wild potato</name>
    <name type="synonym">Commerson's nightshade</name>
    <dbReference type="NCBI Taxonomy" id="4109"/>
    <lineage>
        <taxon>Eukaryota</taxon>
        <taxon>Viridiplantae</taxon>
        <taxon>Streptophyta</taxon>
        <taxon>Embryophyta</taxon>
        <taxon>Tracheophyta</taxon>
        <taxon>Spermatophyta</taxon>
        <taxon>Magnoliopsida</taxon>
        <taxon>eudicotyledons</taxon>
        <taxon>Gunneridae</taxon>
        <taxon>Pentapetalae</taxon>
        <taxon>asterids</taxon>
        <taxon>lamiids</taxon>
        <taxon>Solanales</taxon>
        <taxon>Solanaceae</taxon>
        <taxon>Solanoideae</taxon>
        <taxon>Solaneae</taxon>
        <taxon>Solanum</taxon>
    </lineage>
</organism>
<name>A0A9J5WMU4_SOLCO</name>
<dbReference type="AlphaFoldDB" id="A0A9J5WMU4"/>
<dbReference type="Proteomes" id="UP000824120">
    <property type="component" value="Chromosome 11"/>
</dbReference>
<evidence type="ECO:0000313" key="1">
    <source>
        <dbReference type="EMBL" id="KAG5576360.1"/>
    </source>
</evidence>
<reference evidence="1 2" key="1">
    <citation type="submission" date="2020-09" db="EMBL/GenBank/DDBJ databases">
        <title>De no assembly of potato wild relative species, Solanum commersonii.</title>
        <authorList>
            <person name="Cho K."/>
        </authorList>
    </citation>
    <scope>NUCLEOTIDE SEQUENCE [LARGE SCALE GENOMIC DNA]</scope>
    <source>
        <strain evidence="1">LZ3.2</strain>
        <tissue evidence="1">Leaf</tissue>
    </source>
</reference>
<comment type="caution">
    <text evidence="1">The sequence shown here is derived from an EMBL/GenBank/DDBJ whole genome shotgun (WGS) entry which is preliminary data.</text>
</comment>